<name>A0A521DF05_9BACT</name>
<dbReference type="PROSITE" id="PS51257">
    <property type="entry name" value="PROKAR_LIPOPROTEIN"/>
    <property type="match status" value="1"/>
</dbReference>
<dbReference type="InterPro" id="IPR024079">
    <property type="entry name" value="MetalloPept_cat_dom_sf"/>
</dbReference>
<dbReference type="OrthoDB" id="1121673at2"/>
<sequence length="262" mass="28928">MNYYSRRFLNSFLLLILGGLVFVITACDGDPASSGNNDDLYSNTLSPGLSAHSFLSDSTFIELVVEIDYMPGHSPNQEALNNLQTFLEQRLNKQSVTILAPQEIPAAGNNNYSANDIRSLEEDHRNEFSEDDKLAAYMLITDGYFENNNVLGVAYYNTSTAFFGAAYDDATSGFGAPSDYQIQATSFRHEFGHLFGLVNISNSGTEMQTNHQDAEHGNHCTNENCLMYYAMERPDLVEQFFGSQVPSLDANCLADLQANGGQ</sequence>
<dbReference type="GO" id="GO:0008237">
    <property type="term" value="F:metallopeptidase activity"/>
    <property type="evidence" value="ECO:0007669"/>
    <property type="project" value="InterPro"/>
</dbReference>
<keyword evidence="2" id="KW-1185">Reference proteome</keyword>
<evidence type="ECO:0000313" key="2">
    <source>
        <dbReference type="Proteomes" id="UP000317557"/>
    </source>
</evidence>
<accession>A0A521DF05</accession>
<dbReference type="Gene3D" id="3.40.390.10">
    <property type="entry name" value="Collagenase (Catalytic Domain)"/>
    <property type="match status" value="1"/>
</dbReference>
<protein>
    <recommendedName>
        <fullName evidence="3">Pregnancy-associated plasma protein-A</fullName>
    </recommendedName>
</protein>
<dbReference type="Proteomes" id="UP000317557">
    <property type="component" value="Unassembled WGS sequence"/>
</dbReference>
<dbReference type="RefSeq" id="WP_142454579.1">
    <property type="nucleotide sequence ID" value="NZ_FXTP01000008.1"/>
</dbReference>
<dbReference type="AlphaFoldDB" id="A0A521DF05"/>
<dbReference type="SUPFAM" id="SSF55486">
    <property type="entry name" value="Metalloproteases ('zincins'), catalytic domain"/>
    <property type="match status" value="1"/>
</dbReference>
<organism evidence="1 2">
    <name type="scientific">Gracilimonas mengyeensis</name>
    <dbReference type="NCBI Taxonomy" id="1302730"/>
    <lineage>
        <taxon>Bacteria</taxon>
        <taxon>Pseudomonadati</taxon>
        <taxon>Balneolota</taxon>
        <taxon>Balneolia</taxon>
        <taxon>Balneolales</taxon>
        <taxon>Balneolaceae</taxon>
        <taxon>Gracilimonas</taxon>
    </lineage>
</organism>
<dbReference type="EMBL" id="FXTP01000008">
    <property type="protein sequence ID" value="SMO70243.1"/>
    <property type="molecule type" value="Genomic_DNA"/>
</dbReference>
<reference evidence="1 2" key="1">
    <citation type="submission" date="2017-05" db="EMBL/GenBank/DDBJ databases">
        <authorList>
            <person name="Varghese N."/>
            <person name="Submissions S."/>
        </authorList>
    </citation>
    <scope>NUCLEOTIDE SEQUENCE [LARGE SCALE GENOMIC DNA]</scope>
    <source>
        <strain evidence="1 2">DSM 21985</strain>
    </source>
</reference>
<evidence type="ECO:0008006" key="3">
    <source>
        <dbReference type="Google" id="ProtNLM"/>
    </source>
</evidence>
<gene>
    <name evidence="1" type="ORF">SAMN06265219_108116</name>
</gene>
<proteinExistence type="predicted"/>
<evidence type="ECO:0000313" key="1">
    <source>
        <dbReference type="EMBL" id="SMO70243.1"/>
    </source>
</evidence>